<comment type="caution">
    <text evidence="3">The sequence shown here is derived from an EMBL/GenBank/DDBJ whole genome shotgun (WGS) entry which is preliminary data.</text>
</comment>
<sequence length="216" mass="23122">MTERLPDPWPGDALPGDDRPGEARNARGRSASASGGTEAARRRLAAAQEELLASLVAGGADPAGFDAERLTVQRRALAAKRADVIAAVAPELPTILGADYRTAFLDYAQGRPMRGGYRRDALDFAGHLLALGLPAHPTARRQLTQWWRDRAGPTPPSARPAARLSRLARTLTGLLPRPKEQRPVGDDVVGDGRSGTLDVPEGASRVEYVDRPRSGR</sequence>
<dbReference type="Pfam" id="PF26136">
    <property type="entry name" value="SCO6045_C"/>
    <property type="match status" value="1"/>
</dbReference>
<dbReference type="Proteomes" id="UP001500909">
    <property type="component" value="Unassembled WGS sequence"/>
</dbReference>
<proteinExistence type="predicted"/>
<evidence type="ECO:0000313" key="4">
    <source>
        <dbReference type="Proteomes" id="UP001500909"/>
    </source>
</evidence>
<evidence type="ECO:0000256" key="1">
    <source>
        <dbReference type="SAM" id="MobiDB-lite"/>
    </source>
</evidence>
<feature type="compositionally biased region" description="Low complexity" evidence="1">
    <location>
        <begin position="28"/>
        <end position="38"/>
    </location>
</feature>
<gene>
    <name evidence="3" type="ORF">GCM10010361_39190</name>
</gene>
<feature type="region of interest" description="Disordered" evidence="1">
    <location>
        <begin position="1"/>
        <end position="42"/>
    </location>
</feature>
<evidence type="ECO:0000313" key="3">
    <source>
        <dbReference type="EMBL" id="GAA0471205.1"/>
    </source>
</evidence>
<reference evidence="3 4" key="1">
    <citation type="journal article" date="2019" name="Int. J. Syst. Evol. Microbiol.">
        <title>The Global Catalogue of Microorganisms (GCM) 10K type strain sequencing project: providing services to taxonomists for standard genome sequencing and annotation.</title>
        <authorList>
            <consortium name="The Broad Institute Genomics Platform"/>
            <consortium name="The Broad Institute Genome Sequencing Center for Infectious Disease"/>
            <person name="Wu L."/>
            <person name="Ma J."/>
        </authorList>
    </citation>
    <scope>NUCLEOTIDE SEQUENCE [LARGE SCALE GENOMIC DNA]</scope>
    <source>
        <strain evidence="3 4">JCM 4805</strain>
    </source>
</reference>
<protein>
    <recommendedName>
        <fullName evidence="2">SCO6045-like C-terminal domain-containing protein</fullName>
    </recommendedName>
</protein>
<feature type="region of interest" description="Disordered" evidence="1">
    <location>
        <begin position="175"/>
        <end position="216"/>
    </location>
</feature>
<feature type="domain" description="SCO6045-like C-terminal" evidence="2">
    <location>
        <begin position="45"/>
        <end position="129"/>
    </location>
</feature>
<accession>A0ABN1A9Y7</accession>
<name>A0ABN1A9Y7_9ACTN</name>
<evidence type="ECO:0000259" key="2">
    <source>
        <dbReference type="Pfam" id="PF26136"/>
    </source>
</evidence>
<organism evidence="3 4">
    <name type="scientific">Streptomyces olivaceiscleroticus</name>
    <dbReference type="NCBI Taxonomy" id="68245"/>
    <lineage>
        <taxon>Bacteria</taxon>
        <taxon>Bacillati</taxon>
        <taxon>Actinomycetota</taxon>
        <taxon>Actinomycetes</taxon>
        <taxon>Kitasatosporales</taxon>
        <taxon>Streptomycetaceae</taxon>
        <taxon>Streptomyces</taxon>
    </lineage>
</organism>
<keyword evidence="4" id="KW-1185">Reference proteome</keyword>
<feature type="compositionally biased region" description="Basic and acidic residues" evidence="1">
    <location>
        <begin position="207"/>
        <end position="216"/>
    </location>
</feature>
<dbReference type="InterPro" id="IPR058711">
    <property type="entry name" value="SCO6045-like_C"/>
</dbReference>
<feature type="compositionally biased region" description="Basic and acidic residues" evidence="1">
    <location>
        <begin position="16"/>
        <end position="25"/>
    </location>
</feature>
<dbReference type="EMBL" id="BAAABY010000028">
    <property type="protein sequence ID" value="GAA0471205.1"/>
    <property type="molecule type" value="Genomic_DNA"/>
</dbReference>